<dbReference type="EMBL" id="CACTIH010005916">
    <property type="protein sequence ID" value="CAA3003111.1"/>
    <property type="molecule type" value="Genomic_DNA"/>
</dbReference>
<feature type="non-terminal residue" evidence="1">
    <location>
        <position position="52"/>
    </location>
</feature>
<sequence>EANKQIFEWWKRTKKVRAVESAKRSQNLGEMLAMADWELTERNINLELRLCF</sequence>
<feature type="non-terminal residue" evidence="1">
    <location>
        <position position="1"/>
    </location>
</feature>
<dbReference type="AlphaFoldDB" id="A0A8S0TGS4"/>
<accession>A0A8S0TGS4</accession>
<proteinExistence type="predicted"/>
<dbReference type="OrthoDB" id="1584003at2759"/>
<dbReference type="Proteomes" id="UP000594638">
    <property type="component" value="Unassembled WGS sequence"/>
</dbReference>
<name>A0A8S0TGS4_OLEEU</name>
<evidence type="ECO:0000313" key="1">
    <source>
        <dbReference type="EMBL" id="CAA3003111.1"/>
    </source>
</evidence>
<organism evidence="1 2">
    <name type="scientific">Olea europaea subsp. europaea</name>
    <dbReference type="NCBI Taxonomy" id="158383"/>
    <lineage>
        <taxon>Eukaryota</taxon>
        <taxon>Viridiplantae</taxon>
        <taxon>Streptophyta</taxon>
        <taxon>Embryophyta</taxon>
        <taxon>Tracheophyta</taxon>
        <taxon>Spermatophyta</taxon>
        <taxon>Magnoliopsida</taxon>
        <taxon>eudicotyledons</taxon>
        <taxon>Gunneridae</taxon>
        <taxon>Pentapetalae</taxon>
        <taxon>asterids</taxon>
        <taxon>lamiids</taxon>
        <taxon>Lamiales</taxon>
        <taxon>Oleaceae</taxon>
        <taxon>Oleeae</taxon>
        <taxon>Olea</taxon>
    </lineage>
</organism>
<reference evidence="1 2" key="1">
    <citation type="submission" date="2019-12" db="EMBL/GenBank/DDBJ databases">
        <authorList>
            <person name="Alioto T."/>
            <person name="Alioto T."/>
            <person name="Gomez Garrido J."/>
        </authorList>
    </citation>
    <scope>NUCLEOTIDE SEQUENCE [LARGE SCALE GENOMIC DNA]</scope>
</reference>
<protein>
    <submittedName>
        <fullName evidence="1">Uncharacterized protein</fullName>
    </submittedName>
</protein>
<keyword evidence="2" id="KW-1185">Reference proteome</keyword>
<gene>
    <name evidence="1" type="ORF">OLEA9_A108058</name>
</gene>
<comment type="caution">
    <text evidence="1">The sequence shown here is derived from an EMBL/GenBank/DDBJ whole genome shotgun (WGS) entry which is preliminary data.</text>
</comment>
<evidence type="ECO:0000313" key="2">
    <source>
        <dbReference type="Proteomes" id="UP000594638"/>
    </source>
</evidence>
<dbReference type="Gramene" id="OE9A108058T1">
    <property type="protein sequence ID" value="OE9A108058C1"/>
    <property type="gene ID" value="OE9A108058"/>
</dbReference>